<dbReference type="eggNOG" id="ENOG502RZAX">
    <property type="taxonomic scope" value="Eukaryota"/>
</dbReference>
<dbReference type="GO" id="GO:0032968">
    <property type="term" value="P:positive regulation of transcription elongation by RNA polymerase II"/>
    <property type="evidence" value="ECO:0007669"/>
    <property type="project" value="EnsemblFungi"/>
</dbReference>
<dbReference type="CDD" id="cd07470">
    <property type="entry name" value="CYTH-like_mRNA_RTPase"/>
    <property type="match status" value="1"/>
</dbReference>
<dbReference type="PANTHER" id="PTHR28118:SF1">
    <property type="entry name" value="POLYNUCLEOTIDE 5'-TRIPHOSPHATASE CTL1-RELATED"/>
    <property type="match status" value="1"/>
</dbReference>
<dbReference type="InterPro" id="IPR033469">
    <property type="entry name" value="CYTH-like_dom_sf"/>
</dbReference>
<keyword evidence="12" id="KW-1185">Reference proteome</keyword>
<feature type="compositionally biased region" description="Low complexity" evidence="9">
    <location>
        <begin position="147"/>
        <end position="161"/>
    </location>
</feature>
<dbReference type="InterPro" id="IPR037009">
    <property type="entry name" value="mRNA_triPase_Cet1_sf"/>
</dbReference>
<feature type="domain" description="mRNA triphosphatase Cet1-like" evidence="10">
    <location>
        <begin position="300"/>
        <end position="518"/>
    </location>
</feature>
<feature type="compositionally biased region" description="Basic and acidic residues" evidence="9">
    <location>
        <begin position="180"/>
        <end position="189"/>
    </location>
</feature>
<dbReference type="STRING" id="436907.A7TE59"/>
<dbReference type="KEGG" id="vpo:Kpol_1002p27"/>
<evidence type="ECO:0000256" key="8">
    <source>
        <dbReference type="RuleBase" id="RU367053"/>
    </source>
</evidence>
<comment type="catalytic activity">
    <reaction evidence="7">
        <text>a 5'-end triphospho-ribonucleoside in mRNA + H2O = a 5'-end diphospho-ribonucleoside in mRNA + phosphate + H(+)</text>
        <dbReference type="Rhea" id="RHEA:67004"/>
        <dbReference type="Rhea" id="RHEA-COMP:17164"/>
        <dbReference type="Rhea" id="RHEA-COMP:17165"/>
        <dbReference type="ChEBI" id="CHEBI:15377"/>
        <dbReference type="ChEBI" id="CHEBI:15378"/>
        <dbReference type="ChEBI" id="CHEBI:43474"/>
        <dbReference type="ChEBI" id="CHEBI:167616"/>
        <dbReference type="ChEBI" id="CHEBI:167618"/>
        <dbReference type="EC" id="3.6.1.74"/>
    </reaction>
    <physiologicalReaction direction="left-to-right" evidence="7">
        <dbReference type="Rhea" id="RHEA:67005"/>
    </physiologicalReaction>
</comment>
<dbReference type="GO" id="GO:0140818">
    <property type="term" value="F:mRNA 5'-triphosphate monophosphatase activity"/>
    <property type="evidence" value="ECO:0007669"/>
    <property type="project" value="UniProtKB-EC"/>
</dbReference>
<comment type="cofactor">
    <cofactor evidence="1 8">
        <name>Mg(2+)</name>
        <dbReference type="ChEBI" id="CHEBI:18420"/>
    </cofactor>
</comment>
<dbReference type="RefSeq" id="XP_001647239.1">
    <property type="nucleotide sequence ID" value="XM_001647189.1"/>
</dbReference>
<dbReference type="GO" id="GO:1900182">
    <property type="term" value="P:positive regulation of protein localization to nucleus"/>
    <property type="evidence" value="ECO:0007669"/>
    <property type="project" value="EnsemblFungi"/>
</dbReference>
<evidence type="ECO:0000256" key="3">
    <source>
        <dbReference type="ARBA" id="ARBA00006345"/>
    </source>
</evidence>
<reference evidence="11 12" key="1">
    <citation type="journal article" date="2007" name="Proc. Natl. Acad. Sci. U.S.A.">
        <title>Independent sorting-out of thousands of duplicated gene pairs in two yeast species descended from a whole-genome duplication.</title>
        <authorList>
            <person name="Scannell D.R."/>
            <person name="Frank A.C."/>
            <person name="Conant G.C."/>
            <person name="Byrne K.P."/>
            <person name="Woolfit M."/>
            <person name="Wolfe K.H."/>
        </authorList>
    </citation>
    <scope>NUCLEOTIDE SEQUENCE [LARGE SCALE GENOMIC DNA]</scope>
    <source>
        <strain evidence="12">ATCC 22028 / DSM 70294 / BCRC 21397 / CBS 2163 / NBRC 10782 / NRRL Y-8283 / UCD 57-17</strain>
    </source>
</reference>
<evidence type="ECO:0000259" key="10">
    <source>
        <dbReference type="Pfam" id="PF02940"/>
    </source>
</evidence>
<dbReference type="EC" id="3.6.1.74" evidence="8"/>
<dbReference type="InterPro" id="IPR040343">
    <property type="entry name" value="Cet1/Ctl1"/>
</dbReference>
<proteinExistence type="inferred from homology"/>
<evidence type="ECO:0000256" key="6">
    <source>
        <dbReference type="ARBA" id="ARBA00023242"/>
    </source>
</evidence>
<keyword evidence="4 8" id="KW-0507">mRNA processing</keyword>
<dbReference type="InParanoid" id="A7TE59"/>
<dbReference type="PhylomeDB" id="A7TE59"/>
<comment type="subunit">
    <text evidence="8">Heterodimer. The mRNA-capping enzyme is composed of two separate chains alpha and beta, respectively a mRNA guanylyltransferase and an mRNA 5'-triphosphate monophosphatase.</text>
</comment>
<evidence type="ECO:0000313" key="12">
    <source>
        <dbReference type="Proteomes" id="UP000000267"/>
    </source>
</evidence>
<dbReference type="GO" id="GO:0031533">
    <property type="term" value="C:mRNA capping enzyme complex"/>
    <property type="evidence" value="ECO:0007669"/>
    <property type="project" value="UniProtKB-UniRule"/>
</dbReference>
<evidence type="ECO:0000256" key="9">
    <source>
        <dbReference type="SAM" id="MobiDB-lite"/>
    </source>
</evidence>
<comment type="subcellular location">
    <subcellularLocation>
        <location evidence="2 8">Nucleus</location>
    </subcellularLocation>
</comment>
<dbReference type="AlphaFoldDB" id="A7TE59"/>
<comment type="similarity">
    <text evidence="3 8">Belongs to the fungal TPase family.</text>
</comment>
<feature type="region of interest" description="Disordered" evidence="9">
    <location>
        <begin position="121"/>
        <end position="226"/>
    </location>
</feature>
<dbReference type="GeneID" id="5547730"/>
<feature type="compositionally biased region" description="Basic and acidic residues" evidence="9">
    <location>
        <begin position="196"/>
        <end position="226"/>
    </location>
</feature>
<evidence type="ECO:0000313" key="11">
    <source>
        <dbReference type="EMBL" id="EDO19381.1"/>
    </source>
</evidence>
<feature type="region of interest" description="Disordered" evidence="9">
    <location>
        <begin position="1"/>
        <end position="31"/>
    </location>
</feature>
<dbReference type="OrthoDB" id="272147at2759"/>
<dbReference type="GO" id="GO:0004651">
    <property type="term" value="F:polynucleotide 5'-phosphatase activity"/>
    <property type="evidence" value="ECO:0007669"/>
    <property type="project" value="UniProtKB-UniRule"/>
</dbReference>
<dbReference type="GO" id="GO:0006370">
    <property type="term" value="P:7-methylguanosine mRNA capping"/>
    <property type="evidence" value="ECO:0007669"/>
    <property type="project" value="UniProtKB-UniRule"/>
</dbReference>
<name>A7TE59_VANPO</name>
<dbReference type="FunCoup" id="A7TE59">
    <property type="interactions" value="84"/>
</dbReference>
<protein>
    <recommendedName>
        <fullName evidence="8">mRNA-capping enzyme subunit beta</fullName>
        <ecNumber evidence="8">3.6.1.74</ecNumber>
    </recommendedName>
    <alternativeName>
        <fullName evidence="8">mRNA 5'-phosphatase</fullName>
    </alternativeName>
    <alternativeName>
        <fullName evidence="8">mRNA 5'-triphosphate monophosphatase</fullName>
    </alternativeName>
</protein>
<evidence type="ECO:0000256" key="4">
    <source>
        <dbReference type="ARBA" id="ARBA00022664"/>
    </source>
</evidence>
<dbReference type="HOGENOM" id="CLU_037653_0_0_1"/>
<comment type="function">
    <text evidence="8">First step of mRNA capping. Converts the 5'-triphosphate end of a nascent mRNA chain into a diphosphate end.</text>
</comment>
<accession>A7TE59</accession>
<dbReference type="InterPro" id="IPR004206">
    <property type="entry name" value="mRNA_triPase_Cet1"/>
</dbReference>
<gene>
    <name evidence="11" type="ORF">Kpol_1002p27</name>
</gene>
<feature type="compositionally biased region" description="Polar residues" evidence="9">
    <location>
        <begin position="1"/>
        <end position="17"/>
    </location>
</feature>
<evidence type="ECO:0000256" key="7">
    <source>
        <dbReference type="ARBA" id="ARBA00047740"/>
    </source>
</evidence>
<dbReference type="EMBL" id="DS480379">
    <property type="protein sequence ID" value="EDO19381.1"/>
    <property type="molecule type" value="Genomic_DNA"/>
</dbReference>
<dbReference type="OMA" id="DWVYATI"/>
<evidence type="ECO:0000256" key="1">
    <source>
        <dbReference type="ARBA" id="ARBA00001946"/>
    </source>
</evidence>
<organism evidence="12">
    <name type="scientific">Vanderwaltozyma polyspora (strain ATCC 22028 / DSM 70294 / BCRC 21397 / CBS 2163 / NBRC 10782 / NRRL Y-8283 / UCD 57-17)</name>
    <name type="common">Kluyveromyces polysporus</name>
    <dbReference type="NCBI Taxonomy" id="436907"/>
    <lineage>
        <taxon>Eukaryota</taxon>
        <taxon>Fungi</taxon>
        <taxon>Dikarya</taxon>
        <taxon>Ascomycota</taxon>
        <taxon>Saccharomycotina</taxon>
        <taxon>Saccharomycetes</taxon>
        <taxon>Saccharomycetales</taxon>
        <taxon>Saccharomycetaceae</taxon>
        <taxon>Vanderwaltozyma</taxon>
    </lineage>
</organism>
<keyword evidence="8" id="KW-0506">mRNA capping</keyword>
<sequence length="570" mass="64868">MSSENAEVQAKPTSTKRALSLDDLVNHDENDNLKLQKISQSVENERLQNNNTVQSSNPISNVIIPQEVIVQPQPQQPVVKSTSSVTSISSMINNDSETDTDDEVGEINFDSGMAFDYDKQDTNFVERPKPKAVTPKQSKPKPRPKSRTTTPTSPAPAKTQQETVPVVEVKKEIPSQPVEEVTKETKEDQSNQTKDIPVEKPKEEKIEEEKQPIDTNDNKNEKESEVNNIFEEKVTSKSKRNNIKKELSLLNEIAATSKPNKYKNTPIWAQKWKPTVKALQSIDTKDFKIDQSFLNFIPDDDLTKSVQDWAYATIFSIPPELRTFIEMEMKFGLIIDAKGPDRVNPPISSQAVYTELDAHMVPNVDEVLFKELIKYVQGISELNENRGKFNIIESHTTDSLYRVGVASQRPRFLRMSTDMKTGRIGQFIEKRHISQLMLYSPKDSYDVKISINLELPVPENEPPEKYKDQSPINERSKERISYIHNDSCTRIDITKVINNKLGSKNKETETTHEIELEMNTPALLSAFENITNDSTEYASIIRTFLSNGTIIRRKLSTLSYEIFEGTKKIM</sequence>
<evidence type="ECO:0000256" key="2">
    <source>
        <dbReference type="ARBA" id="ARBA00004123"/>
    </source>
</evidence>
<dbReference type="PANTHER" id="PTHR28118">
    <property type="entry name" value="POLYNUCLEOTIDE 5'-TRIPHOSPHATASE-RELATED"/>
    <property type="match status" value="1"/>
</dbReference>
<dbReference type="Gene3D" id="3.20.100.10">
    <property type="entry name" value="mRNA triphosphatase Cet1-like"/>
    <property type="match status" value="1"/>
</dbReference>
<dbReference type="Pfam" id="PF02940">
    <property type="entry name" value="mRNA_triPase"/>
    <property type="match status" value="1"/>
</dbReference>
<dbReference type="Proteomes" id="UP000000267">
    <property type="component" value="Unassembled WGS sequence"/>
</dbReference>
<keyword evidence="6 8" id="KW-0539">Nucleus</keyword>
<dbReference type="SUPFAM" id="SSF55154">
    <property type="entry name" value="CYTH-like phosphatases"/>
    <property type="match status" value="1"/>
</dbReference>
<evidence type="ECO:0000256" key="5">
    <source>
        <dbReference type="ARBA" id="ARBA00022801"/>
    </source>
</evidence>
<keyword evidence="5 8" id="KW-0378">Hydrolase</keyword>